<feature type="domain" description="PKD" evidence="1">
    <location>
        <begin position="384"/>
        <end position="433"/>
    </location>
</feature>
<reference evidence="2 3" key="1">
    <citation type="submission" date="2018-09" db="EMBL/GenBank/DDBJ databases">
        <title>Genomic Encyclopedia of Archaeal and Bacterial Type Strains, Phase II (KMG-II): from individual species to whole genera.</title>
        <authorList>
            <person name="Goeker M."/>
        </authorList>
    </citation>
    <scope>NUCLEOTIDE SEQUENCE [LARGE SCALE GENOMIC DNA]</scope>
    <source>
        <strain evidence="2 3">DSM 27148</strain>
    </source>
</reference>
<comment type="caution">
    <text evidence="2">The sequence shown here is derived from an EMBL/GenBank/DDBJ whole genome shotgun (WGS) entry which is preliminary data.</text>
</comment>
<dbReference type="InterPro" id="IPR000601">
    <property type="entry name" value="PKD_dom"/>
</dbReference>
<evidence type="ECO:0000259" key="1">
    <source>
        <dbReference type="PROSITE" id="PS50093"/>
    </source>
</evidence>
<dbReference type="SMART" id="SM00089">
    <property type="entry name" value="PKD"/>
    <property type="match status" value="4"/>
</dbReference>
<feature type="domain" description="PKD" evidence="1">
    <location>
        <begin position="66"/>
        <end position="104"/>
    </location>
</feature>
<dbReference type="Gene3D" id="2.60.40.2700">
    <property type="match status" value="1"/>
</dbReference>
<dbReference type="InterPro" id="IPR045828">
    <property type="entry name" value="PKD_Bacteroidetes"/>
</dbReference>
<dbReference type="Proteomes" id="UP000283387">
    <property type="component" value="Unassembled WGS sequence"/>
</dbReference>
<dbReference type="RefSeq" id="WP_120272303.1">
    <property type="nucleotide sequence ID" value="NZ_RAPN01000001.1"/>
</dbReference>
<dbReference type="InterPro" id="IPR035986">
    <property type="entry name" value="PKD_dom_sf"/>
</dbReference>
<sequence length="1909" mass="202204">MNKCSGFVIFFIVLINAFDGVAITARYNTDLDSNPGVSVSGQSAVADADSLAFDFSFTDEQCSGTSVQFTSTELPEGEIVYSWNFGDGSTSSEKNPSHNFNSLGCGEETFNVTLEITHGDSILTPVTKPVVVKQAPEISFYDVDRPFSPFNNCADASVYEPEFTVNLGNSSPVPGCVLSYQVDWGDGTSVESGVSFPLNHVYTSLGEFQLKITAIADNGCSNSITYTVKNVTNPSVGITSPGTTTNLCAPTDELEFEIAKWGSNSPGTIYAVAFGDGETMQITQEEMMASPYYNAADPENSQNYPIPHSYIESSCGRTGDQFVVTINAHNGCSSTTASVNNITVIAVPEPEFDADTIVCMLNPVSFENISFPGYNPNCNQDAEYTWNFGDGTPPVTTSGGGQTHVFTNPGTYTVTLSLENYCGDSIYSMPIVVNPLPEGTLVGGDTVCQQAPAPVIVFTGSNGQSPYTFAYRINGGTVQTIKTEDDSDTVSIEVPTTISGVFTYELISVTESSEAMCSQDQAGEVVIVVLPTPAGIIESDADVCLNDPSPVVTFTGTNGTGPFTFQYTINDGAVLEITSSPGNSASIDISTSAAGTFVYKLLGIQDRSSESCDAVLNDSVVIHINSPPAELTLADYESCNGDSVGEIMLADTALGVTVEWTNSNTSIGLAASGTDSIPSFKTTNLSAEPVDAVITLTPFANGCPGATQSFTIKVNPAVDISFSEPDQMICSADSSKAVSLTSSVSSVDLFWTVEQPAGIAEAITLSGTNRIPAEKLTNTTILPIELVYQASATLVANSSCSGQQFEHHVVVNPKPVITTTFIDSICSGESFQLIPENNMTDLVPDGTTYTWTEPVVSPVISIAGAVAENMPQAIINQTLVNESTQIAQLVYTITPTAYGCEGDPFELIVYVVPGAHVDPVEDFTVCSGDSLGPIIFNGQAAFFSWTADNASIGLAGFGQDSIARFEAINQGTEPIVVTLEVTAQNDPGSLGCETNTEVFTITVNPRPVINSLFSDTICSGETFSFGPVHGNGDVVPSGITYSWDDPLVSPVIAVAGAEAGTSDSGTISQTLYNESSQIAKVVYTVIPAAYGCTGEPFEAEVYVIPGASVNPVGDLVVCSGDSIGPIYFEGNSFVFDWMADANTIGLPMAGVDSIAPFLAINNGQSPVTVSVSVSGKNDLGGAACNSSSESFSITVNPSPVITAFYSDTICSGESFNINPTHGNGEVVPGGTTYTWAAPTISPAVSVTGAQGEATPQTTISQLLINESGQLVELTYTITPEANGCEGEAFTATVYVIPNPVANPVEDLVLCSGDLSTAIELQPAGSQTTFEWTIDRSDIGLQPVSGVNTIPQFQALNLGTEPLVGVVTVIARNALGNQACSSAAVQFNITVNPAGFINNPGELAFCFGELAEVNFGAGSTDETNSYSWTNTNPDIGLPASGQGNLSFEATNTTDSIITAQITVVPTFQDSLKSCTGSQEVFTIRILPEINVFQPANQTVCNGRLTEAIQFISSSPLVQNLWEVDVPSIGLSSQGEGDIPAFTAINDALDSIVATIRVKPQIGSCLGEEKTFQITVLASPVITRQPSSRMVCLGEVPAPLVVLHTSGLTAPTYQWYSIGSNNVDNGVAIPGATDPEYQPAYDLANTRYYYCVVTFPSGGCNTLVSEVSQVTINPNPVVFLNDGEISRGEELMICPGDSILVESSGAASYEWNASTSGSEILLDLEGDYRVIGISEFGCRDTFTFSLAYYDPFNYLITSDKTEVSGSDNEIQLSATDISGSYYQWDMGDGSFRYGQNVIHSYQVDQDGSYNIVLEVVNPNGCREYAYQTIWASMEDVPNTFTPNGDGINDLYLQGWRIQIYNRNGILMYEGSEGWDGRYKNKPVDSDTYFVVIYDSTQRGTVKKTQYVTVIR</sequence>
<dbReference type="Pfam" id="PF19406">
    <property type="entry name" value="PKD_5"/>
    <property type="match status" value="4"/>
</dbReference>
<dbReference type="Gene3D" id="2.60.40.10">
    <property type="entry name" value="Immunoglobulins"/>
    <property type="match status" value="4"/>
</dbReference>
<dbReference type="InterPro" id="IPR026341">
    <property type="entry name" value="T9SS_type_B"/>
</dbReference>
<dbReference type="CDD" id="cd00146">
    <property type="entry name" value="PKD"/>
    <property type="match status" value="3"/>
</dbReference>
<keyword evidence="3" id="KW-1185">Reference proteome</keyword>
<dbReference type="NCBIfam" id="TIGR04131">
    <property type="entry name" value="Bac_Flav_CTERM"/>
    <property type="match status" value="1"/>
</dbReference>
<dbReference type="SUPFAM" id="SSF49299">
    <property type="entry name" value="PKD domain"/>
    <property type="match status" value="4"/>
</dbReference>
<dbReference type="EMBL" id="RAPN01000001">
    <property type="protein sequence ID" value="RKD90950.1"/>
    <property type="molecule type" value="Genomic_DNA"/>
</dbReference>
<gene>
    <name evidence="2" type="ORF">BC643_1297</name>
</gene>
<accession>A0A419W6A2</accession>
<name>A0A419W6A2_9BACT</name>
<organism evidence="2 3">
    <name type="scientific">Mangrovibacterium diazotrophicum</name>
    <dbReference type="NCBI Taxonomy" id="1261403"/>
    <lineage>
        <taxon>Bacteria</taxon>
        <taxon>Pseudomonadati</taxon>
        <taxon>Bacteroidota</taxon>
        <taxon>Bacteroidia</taxon>
        <taxon>Marinilabiliales</taxon>
        <taxon>Prolixibacteraceae</taxon>
        <taxon>Mangrovibacterium</taxon>
    </lineage>
</organism>
<dbReference type="OrthoDB" id="1123245at2"/>
<dbReference type="PROSITE" id="PS50093">
    <property type="entry name" value="PKD"/>
    <property type="match status" value="4"/>
</dbReference>
<dbReference type="Pfam" id="PF13585">
    <property type="entry name" value="CHU_C"/>
    <property type="match status" value="1"/>
</dbReference>
<feature type="domain" description="PKD" evidence="1">
    <location>
        <begin position="1780"/>
        <end position="1818"/>
    </location>
</feature>
<dbReference type="InterPro" id="IPR022409">
    <property type="entry name" value="PKD/Chitinase_dom"/>
</dbReference>
<protein>
    <submittedName>
        <fullName evidence="2">Gliding motility-associated-like protein</fullName>
    </submittedName>
</protein>
<dbReference type="InterPro" id="IPR013783">
    <property type="entry name" value="Ig-like_fold"/>
</dbReference>
<evidence type="ECO:0000313" key="2">
    <source>
        <dbReference type="EMBL" id="RKD90950.1"/>
    </source>
</evidence>
<proteinExistence type="predicted"/>
<evidence type="ECO:0000313" key="3">
    <source>
        <dbReference type="Proteomes" id="UP000283387"/>
    </source>
</evidence>
<dbReference type="Pfam" id="PF18911">
    <property type="entry name" value="PKD_4"/>
    <property type="match status" value="3"/>
</dbReference>
<feature type="domain" description="PKD" evidence="1">
    <location>
        <begin position="174"/>
        <end position="228"/>
    </location>
</feature>